<evidence type="ECO:0000313" key="2">
    <source>
        <dbReference type="Proteomes" id="UP001497535"/>
    </source>
</evidence>
<protein>
    <submittedName>
        <fullName evidence="1">Uncharacterized protein</fullName>
    </submittedName>
</protein>
<sequence length="228" mass="26312">MSLLSTEKQFSKTFAKLLRHLALSVSETDHLLFFVFQMIESMFFERAKIKTDLLQFGRCMFHSQQQFQSLRFRYTISLDKSNNNNNDNIPLFKLCYKLTRARERDNKVIDKEEAEKNYLFQRCFFHNVDPENVVRSAPSEPAGPFTFAHLNKHKNVTISESEDTDVESNNNNEIADLLSSSSSSSSDNDEDEILEENVRGKATGKKYPLKLTSLPAPATLALCAFRYW</sequence>
<reference evidence="1" key="1">
    <citation type="submission" date="2023-11" db="EMBL/GenBank/DDBJ databases">
        <authorList>
            <person name="Poullet M."/>
        </authorList>
    </citation>
    <scope>NUCLEOTIDE SEQUENCE</scope>
    <source>
        <strain evidence="1">E1834</strain>
    </source>
</reference>
<comment type="caution">
    <text evidence="1">The sequence shown here is derived from an EMBL/GenBank/DDBJ whole genome shotgun (WGS) entry which is preliminary data.</text>
</comment>
<dbReference type="Proteomes" id="UP001497535">
    <property type="component" value="Unassembled WGS sequence"/>
</dbReference>
<dbReference type="EMBL" id="CAVMJV010000098">
    <property type="protein sequence ID" value="CAK5095616.1"/>
    <property type="molecule type" value="Genomic_DNA"/>
</dbReference>
<organism evidence="1 2">
    <name type="scientific">Meloidogyne enterolobii</name>
    <name type="common">Root-knot nematode worm</name>
    <name type="synonym">Meloidogyne mayaguensis</name>
    <dbReference type="NCBI Taxonomy" id="390850"/>
    <lineage>
        <taxon>Eukaryota</taxon>
        <taxon>Metazoa</taxon>
        <taxon>Ecdysozoa</taxon>
        <taxon>Nematoda</taxon>
        <taxon>Chromadorea</taxon>
        <taxon>Rhabditida</taxon>
        <taxon>Tylenchina</taxon>
        <taxon>Tylenchomorpha</taxon>
        <taxon>Tylenchoidea</taxon>
        <taxon>Meloidogynidae</taxon>
        <taxon>Meloidogyninae</taxon>
        <taxon>Meloidogyne</taxon>
    </lineage>
</organism>
<proteinExistence type="predicted"/>
<accession>A0ACB1AMX6</accession>
<evidence type="ECO:0000313" key="1">
    <source>
        <dbReference type="EMBL" id="CAK5095616.1"/>
    </source>
</evidence>
<keyword evidence="2" id="KW-1185">Reference proteome</keyword>
<name>A0ACB1AMX6_MELEN</name>
<gene>
    <name evidence="1" type="ORF">MENTE1834_LOCUS40948</name>
</gene>